<reference evidence="3" key="1">
    <citation type="submission" date="2016-11" db="UniProtKB">
        <authorList>
            <consortium name="WormBaseParasite"/>
        </authorList>
    </citation>
    <scope>IDENTIFICATION</scope>
</reference>
<dbReference type="PANTHER" id="PTHR42673">
    <property type="entry name" value="MALEYLACETOACETATE ISOMERASE"/>
    <property type="match status" value="1"/>
</dbReference>
<keyword evidence="2" id="KW-1185">Reference proteome</keyword>
<dbReference type="InterPro" id="IPR010987">
    <property type="entry name" value="Glutathione-S-Trfase_C-like"/>
</dbReference>
<dbReference type="GO" id="GO:0006749">
    <property type="term" value="P:glutathione metabolic process"/>
    <property type="evidence" value="ECO:0007669"/>
    <property type="project" value="TreeGrafter"/>
</dbReference>
<dbReference type="WBParaSite" id="Csp11.Scaffold630.g18937.t1">
    <property type="protein sequence ID" value="Csp11.Scaffold630.g18937.t1"/>
    <property type="gene ID" value="Csp11.Scaffold630.g18937"/>
</dbReference>
<sequence>MSIIEYLDEVYPDPPLLPKDPEARAHARAIAFHISSNIQPLQGSLCREKLGIQWCHDVICRGFDALEQLLKLYSGRFCVGDLITIPDLMVPSIVRRAREKYNVDMEQYPIIRRIEEELAGFPEFWNNS</sequence>
<dbReference type="AlphaFoldDB" id="A0A1I7USM2"/>
<dbReference type="Proteomes" id="UP000095282">
    <property type="component" value="Unplaced"/>
</dbReference>
<dbReference type="SUPFAM" id="SSF47616">
    <property type="entry name" value="GST C-terminal domain-like"/>
    <property type="match status" value="1"/>
</dbReference>
<accession>A0A1I7USM2</accession>
<dbReference type="GO" id="GO:0005739">
    <property type="term" value="C:mitochondrion"/>
    <property type="evidence" value="ECO:0007669"/>
    <property type="project" value="TreeGrafter"/>
</dbReference>
<dbReference type="STRING" id="1561998.A0A1I7USM2"/>
<evidence type="ECO:0000259" key="1">
    <source>
        <dbReference type="PROSITE" id="PS50405"/>
    </source>
</evidence>
<evidence type="ECO:0000313" key="3">
    <source>
        <dbReference type="WBParaSite" id="Csp11.Scaffold630.g18937.t1"/>
    </source>
</evidence>
<name>A0A1I7USM2_9PELO</name>
<evidence type="ECO:0000313" key="2">
    <source>
        <dbReference type="Proteomes" id="UP000095282"/>
    </source>
</evidence>
<organism evidence="2 3">
    <name type="scientific">Caenorhabditis tropicalis</name>
    <dbReference type="NCBI Taxonomy" id="1561998"/>
    <lineage>
        <taxon>Eukaryota</taxon>
        <taxon>Metazoa</taxon>
        <taxon>Ecdysozoa</taxon>
        <taxon>Nematoda</taxon>
        <taxon>Chromadorea</taxon>
        <taxon>Rhabditida</taxon>
        <taxon>Rhabditina</taxon>
        <taxon>Rhabditomorpha</taxon>
        <taxon>Rhabditoidea</taxon>
        <taxon>Rhabditidae</taxon>
        <taxon>Peloderinae</taxon>
        <taxon>Caenorhabditis</taxon>
    </lineage>
</organism>
<feature type="domain" description="GST C-terminal" evidence="1">
    <location>
        <begin position="20"/>
        <end position="128"/>
    </location>
</feature>
<dbReference type="PANTHER" id="PTHR42673:SF1">
    <property type="entry name" value="MALEYLACETOACETATE ISOMERASE"/>
    <property type="match status" value="1"/>
</dbReference>
<protein>
    <submittedName>
        <fullName evidence="3">GST C-terminal domain-containing protein</fullName>
    </submittedName>
</protein>
<dbReference type="PROSITE" id="PS50405">
    <property type="entry name" value="GST_CTER"/>
    <property type="match status" value="1"/>
</dbReference>
<proteinExistence type="predicted"/>
<dbReference type="GO" id="GO:0016034">
    <property type="term" value="F:maleylacetoacetate isomerase activity"/>
    <property type="evidence" value="ECO:0007669"/>
    <property type="project" value="TreeGrafter"/>
</dbReference>
<dbReference type="GO" id="GO:0006559">
    <property type="term" value="P:L-phenylalanine catabolic process"/>
    <property type="evidence" value="ECO:0007669"/>
    <property type="project" value="TreeGrafter"/>
</dbReference>
<dbReference type="Gene3D" id="1.20.1050.10">
    <property type="match status" value="1"/>
</dbReference>
<dbReference type="GO" id="GO:0004364">
    <property type="term" value="F:glutathione transferase activity"/>
    <property type="evidence" value="ECO:0007669"/>
    <property type="project" value="TreeGrafter"/>
</dbReference>
<dbReference type="InterPro" id="IPR036282">
    <property type="entry name" value="Glutathione-S-Trfase_C_sf"/>
</dbReference>
<dbReference type="eggNOG" id="KOG0868">
    <property type="taxonomic scope" value="Eukaryota"/>
</dbReference>